<gene>
    <name evidence="1" type="ORF">FLACOL_01881</name>
</gene>
<sequence length="45" mass="5147">MKSFEKMRIVNPNVAAINVGSRSHFVAIGQDKIKLEILIFINYLK</sequence>
<dbReference type="RefSeq" id="WP_164849063.1">
    <property type="nucleotide sequence ID" value="NZ_OLKH01000103.1"/>
</dbReference>
<protein>
    <submittedName>
        <fullName evidence="1">Uncharacterized protein</fullName>
    </submittedName>
</protein>
<dbReference type="EMBL" id="OLKH01000103">
    <property type="protein sequence ID" value="SPE77871.1"/>
    <property type="molecule type" value="Genomic_DNA"/>
</dbReference>
<dbReference type="AlphaFoldDB" id="A0A2N9PC10"/>
<evidence type="ECO:0000313" key="1">
    <source>
        <dbReference type="EMBL" id="SPE77871.1"/>
    </source>
</evidence>
<proteinExistence type="predicted"/>
<evidence type="ECO:0000313" key="2">
    <source>
        <dbReference type="Proteomes" id="UP000238180"/>
    </source>
</evidence>
<name>A0A2N9PC10_9FLAO</name>
<reference evidence="1 2" key="1">
    <citation type="submission" date="2018-02" db="EMBL/GenBank/DDBJ databases">
        <authorList>
            <person name="Cohen D.B."/>
            <person name="Kent A.D."/>
        </authorList>
    </citation>
    <scope>NUCLEOTIDE SEQUENCE [LARGE SCALE GENOMIC DNA]</scope>
    <source>
        <strain evidence="1">CIP109753</strain>
    </source>
</reference>
<accession>A0A2N9PC10</accession>
<organism evidence="1 2">
    <name type="scientific">Flavobacterium columnare</name>
    <dbReference type="NCBI Taxonomy" id="996"/>
    <lineage>
        <taxon>Bacteria</taxon>
        <taxon>Pseudomonadati</taxon>
        <taxon>Bacteroidota</taxon>
        <taxon>Flavobacteriia</taxon>
        <taxon>Flavobacteriales</taxon>
        <taxon>Flavobacteriaceae</taxon>
        <taxon>Flavobacterium</taxon>
    </lineage>
</organism>
<dbReference type="Proteomes" id="UP000238180">
    <property type="component" value="Unassembled WGS sequence"/>
</dbReference>